<organism evidence="2 3">
    <name type="scientific">Hermanssonia centrifuga</name>
    <dbReference type="NCBI Taxonomy" id="98765"/>
    <lineage>
        <taxon>Eukaryota</taxon>
        <taxon>Fungi</taxon>
        <taxon>Dikarya</taxon>
        <taxon>Basidiomycota</taxon>
        <taxon>Agaricomycotina</taxon>
        <taxon>Agaricomycetes</taxon>
        <taxon>Polyporales</taxon>
        <taxon>Meruliaceae</taxon>
        <taxon>Hermanssonia</taxon>
    </lineage>
</organism>
<accession>A0A2R6NSC4</accession>
<evidence type="ECO:0000313" key="3">
    <source>
        <dbReference type="Proteomes" id="UP000186601"/>
    </source>
</evidence>
<proteinExistence type="predicted"/>
<sequence length="127" mass="14681">MLVHKQKTTQAQIQKCGTKSPAYERYEKRGRQTHSFERHKVGDWVLTKLLMTPKETKGRPSNTVHQIKSRQILCNGVYSGRGKCRERQQVLQGEQGRQEHGRNDSEKDALHDLEDKVGDYTEYGGVR</sequence>
<reference evidence="2 3" key="1">
    <citation type="submission" date="2018-02" db="EMBL/GenBank/DDBJ databases">
        <title>Genome sequence of the basidiomycete white-rot fungus Phlebia centrifuga.</title>
        <authorList>
            <person name="Granchi Z."/>
            <person name="Peng M."/>
            <person name="de Vries R.P."/>
            <person name="Hilden K."/>
            <person name="Makela M.R."/>
            <person name="Grigoriev I."/>
            <person name="Riley R."/>
        </authorList>
    </citation>
    <scope>NUCLEOTIDE SEQUENCE [LARGE SCALE GENOMIC DNA]</scope>
    <source>
        <strain evidence="2 3">FBCC195</strain>
    </source>
</reference>
<dbReference type="EMBL" id="MLYV02000879">
    <property type="protein sequence ID" value="PSR75777.1"/>
    <property type="molecule type" value="Genomic_DNA"/>
</dbReference>
<name>A0A2R6NSC4_9APHY</name>
<keyword evidence="3" id="KW-1185">Reference proteome</keyword>
<evidence type="ECO:0000313" key="2">
    <source>
        <dbReference type="EMBL" id="PSR75777.1"/>
    </source>
</evidence>
<feature type="region of interest" description="Disordered" evidence="1">
    <location>
        <begin position="86"/>
        <end position="127"/>
    </location>
</feature>
<gene>
    <name evidence="2" type="ORF">PHLCEN_2v8894</name>
</gene>
<protein>
    <submittedName>
        <fullName evidence="2">Uncharacterized protein</fullName>
    </submittedName>
</protein>
<feature type="compositionally biased region" description="Basic and acidic residues" evidence="1">
    <location>
        <begin position="96"/>
        <end position="119"/>
    </location>
</feature>
<dbReference type="Proteomes" id="UP000186601">
    <property type="component" value="Unassembled WGS sequence"/>
</dbReference>
<comment type="caution">
    <text evidence="2">The sequence shown here is derived from an EMBL/GenBank/DDBJ whole genome shotgun (WGS) entry which is preliminary data.</text>
</comment>
<evidence type="ECO:0000256" key="1">
    <source>
        <dbReference type="SAM" id="MobiDB-lite"/>
    </source>
</evidence>
<dbReference type="AlphaFoldDB" id="A0A2R6NSC4"/>